<dbReference type="PROSITE" id="PS50097">
    <property type="entry name" value="BTB"/>
    <property type="match status" value="1"/>
</dbReference>
<dbReference type="SUPFAM" id="SSF54695">
    <property type="entry name" value="POZ domain"/>
    <property type="match status" value="1"/>
</dbReference>
<sequence>MATWGNKSNNELLQSLDKLFKEGTYSDLTITCGNDEYKVHKAIICPRSSFFAKACDGLFQEGNTGVVSLPDDDPQAVRLMMHYFYHLDYPRQREVKHGFLNKSQSTNPKSDVVTNPGSTSGKTSNKTPKSAYSVPPHQGFEVPNLTIHARLYALAEKYDVQGLKALALEKFKEEARIQWDSDDFIRAAEEAYTSTVDRDRGMRDAVVEAIREHSVVLDKESMQNVVRRFDLCFDLMMRFRDLIGRGYRF</sequence>
<dbReference type="InParanoid" id="G2Q784"/>
<dbReference type="VEuPathDB" id="FungiDB:MYCTH_2299733"/>
<feature type="domain" description="BTB" evidence="2">
    <location>
        <begin position="26"/>
        <end position="85"/>
    </location>
</feature>
<dbReference type="InterPro" id="IPR011333">
    <property type="entry name" value="SKP1/BTB/POZ_sf"/>
</dbReference>
<name>G2Q784_THET4</name>
<protein>
    <recommendedName>
        <fullName evidence="2">BTB domain-containing protein</fullName>
    </recommendedName>
</protein>
<feature type="compositionally biased region" description="Polar residues" evidence="1">
    <location>
        <begin position="101"/>
        <end position="130"/>
    </location>
</feature>
<evidence type="ECO:0000313" key="3">
    <source>
        <dbReference type="EMBL" id="AEO55662.1"/>
    </source>
</evidence>
<dbReference type="Pfam" id="PF00651">
    <property type="entry name" value="BTB"/>
    <property type="match status" value="1"/>
</dbReference>
<dbReference type="OrthoDB" id="5225184at2759"/>
<dbReference type="PANTHER" id="PTHR47843">
    <property type="entry name" value="BTB DOMAIN-CONTAINING PROTEIN-RELATED"/>
    <property type="match status" value="1"/>
</dbReference>
<proteinExistence type="predicted"/>
<dbReference type="OMA" id="KMMIRYL"/>
<dbReference type="RefSeq" id="XP_003660907.1">
    <property type="nucleotide sequence ID" value="XM_003660859.1"/>
</dbReference>
<dbReference type="InterPro" id="IPR000210">
    <property type="entry name" value="BTB/POZ_dom"/>
</dbReference>
<dbReference type="PANTHER" id="PTHR47843:SF5">
    <property type="entry name" value="BTB_POZ DOMAIN PROTEIN"/>
    <property type="match status" value="1"/>
</dbReference>
<accession>G2Q784</accession>
<dbReference type="CDD" id="cd18186">
    <property type="entry name" value="BTB_POZ_ZBTB_KLHL-like"/>
    <property type="match status" value="1"/>
</dbReference>
<dbReference type="GeneID" id="11505719"/>
<dbReference type="EMBL" id="CP003002">
    <property type="protein sequence ID" value="AEO55662.1"/>
    <property type="molecule type" value="Genomic_DNA"/>
</dbReference>
<dbReference type="eggNOG" id="ENOG502SRV3">
    <property type="taxonomic scope" value="Eukaryota"/>
</dbReference>
<evidence type="ECO:0000313" key="4">
    <source>
        <dbReference type="Proteomes" id="UP000007322"/>
    </source>
</evidence>
<dbReference type="AlphaFoldDB" id="G2Q784"/>
<keyword evidence="4" id="KW-1185">Reference proteome</keyword>
<dbReference type="SMART" id="SM00225">
    <property type="entry name" value="BTB"/>
    <property type="match status" value="1"/>
</dbReference>
<dbReference type="HOGENOM" id="CLU_057752_5_2_1"/>
<dbReference type="Gene3D" id="3.30.710.10">
    <property type="entry name" value="Potassium Channel Kv1.1, Chain A"/>
    <property type="match status" value="1"/>
</dbReference>
<reference evidence="3 4" key="1">
    <citation type="journal article" date="2011" name="Nat. Biotechnol.">
        <title>Comparative genomic analysis of the thermophilic biomass-degrading fungi Myceliophthora thermophila and Thielavia terrestris.</title>
        <authorList>
            <person name="Berka R.M."/>
            <person name="Grigoriev I.V."/>
            <person name="Otillar R."/>
            <person name="Salamov A."/>
            <person name="Grimwood J."/>
            <person name="Reid I."/>
            <person name="Ishmael N."/>
            <person name="John T."/>
            <person name="Darmond C."/>
            <person name="Moisan M.-C."/>
            <person name="Henrissat B."/>
            <person name="Coutinho P.M."/>
            <person name="Lombard V."/>
            <person name="Natvig D.O."/>
            <person name="Lindquist E."/>
            <person name="Schmutz J."/>
            <person name="Lucas S."/>
            <person name="Harris P."/>
            <person name="Powlowski J."/>
            <person name="Bellemare A."/>
            <person name="Taylor D."/>
            <person name="Butler G."/>
            <person name="de Vries R.P."/>
            <person name="Allijn I.E."/>
            <person name="van den Brink J."/>
            <person name="Ushinsky S."/>
            <person name="Storms R."/>
            <person name="Powell A.J."/>
            <person name="Paulsen I.T."/>
            <person name="Elbourne L.D.H."/>
            <person name="Baker S.E."/>
            <person name="Magnuson J."/>
            <person name="LaBoissiere S."/>
            <person name="Clutterbuck A.J."/>
            <person name="Martinez D."/>
            <person name="Wogulis M."/>
            <person name="de Leon A.L."/>
            <person name="Rey M.W."/>
            <person name="Tsang A."/>
        </authorList>
    </citation>
    <scope>NUCLEOTIDE SEQUENCE [LARGE SCALE GENOMIC DNA]</scope>
    <source>
        <strain evidence="4">ATCC 42464 / BCRC 31852 / DSM 1799</strain>
    </source>
</reference>
<dbReference type="STRING" id="573729.G2Q784"/>
<organism evidence="3 4">
    <name type="scientific">Thermothelomyces thermophilus (strain ATCC 42464 / BCRC 31852 / DSM 1799)</name>
    <name type="common">Sporotrichum thermophile</name>
    <dbReference type="NCBI Taxonomy" id="573729"/>
    <lineage>
        <taxon>Eukaryota</taxon>
        <taxon>Fungi</taxon>
        <taxon>Dikarya</taxon>
        <taxon>Ascomycota</taxon>
        <taxon>Pezizomycotina</taxon>
        <taxon>Sordariomycetes</taxon>
        <taxon>Sordariomycetidae</taxon>
        <taxon>Sordariales</taxon>
        <taxon>Chaetomiaceae</taxon>
        <taxon>Thermothelomyces</taxon>
    </lineage>
</organism>
<evidence type="ECO:0000256" key="1">
    <source>
        <dbReference type="SAM" id="MobiDB-lite"/>
    </source>
</evidence>
<evidence type="ECO:0000259" key="2">
    <source>
        <dbReference type="PROSITE" id="PS50097"/>
    </source>
</evidence>
<dbReference type="Proteomes" id="UP000007322">
    <property type="component" value="Chromosome 1"/>
</dbReference>
<dbReference type="KEGG" id="mtm:MYCTH_2299733"/>
<gene>
    <name evidence="3" type="ORF">MYCTH_2299733</name>
</gene>
<feature type="region of interest" description="Disordered" evidence="1">
    <location>
        <begin position="100"/>
        <end position="135"/>
    </location>
</feature>